<accession>A0A0F7SJX4</accession>
<evidence type="ECO:0000256" key="8">
    <source>
        <dbReference type="SAM" id="MobiDB-lite"/>
    </source>
</evidence>
<evidence type="ECO:0000259" key="10">
    <source>
        <dbReference type="PROSITE" id="PS51192"/>
    </source>
</evidence>
<keyword evidence="3 7" id="KW-0863">Zinc-finger</keyword>
<dbReference type="PANTHER" id="PTHR45865">
    <property type="entry name" value="E3 UBIQUITIN-PROTEIN LIGASE SHPRH FAMILY MEMBER"/>
    <property type="match status" value="1"/>
</dbReference>
<dbReference type="SUPFAM" id="SSF57850">
    <property type="entry name" value="RING/U-box"/>
    <property type="match status" value="1"/>
</dbReference>
<organism evidence="12">
    <name type="scientific">Phaffia rhodozyma</name>
    <name type="common">Yeast</name>
    <name type="synonym">Xanthophyllomyces dendrorhous</name>
    <dbReference type="NCBI Taxonomy" id="264483"/>
    <lineage>
        <taxon>Eukaryota</taxon>
        <taxon>Fungi</taxon>
        <taxon>Dikarya</taxon>
        <taxon>Basidiomycota</taxon>
        <taxon>Agaricomycotina</taxon>
        <taxon>Tremellomycetes</taxon>
        <taxon>Cystofilobasidiales</taxon>
        <taxon>Mrakiaceae</taxon>
        <taxon>Phaffia</taxon>
    </lineage>
</organism>
<dbReference type="InterPro" id="IPR027417">
    <property type="entry name" value="P-loop_NTPase"/>
</dbReference>
<dbReference type="Gene3D" id="3.40.50.10810">
    <property type="entry name" value="Tandem AAA-ATPase domain"/>
    <property type="match status" value="1"/>
</dbReference>
<dbReference type="PROSITE" id="PS00518">
    <property type="entry name" value="ZF_RING_1"/>
    <property type="match status" value="1"/>
</dbReference>
<dbReference type="GO" id="GO:0000209">
    <property type="term" value="P:protein polyubiquitination"/>
    <property type="evidence" value="ECO:0007669"/>
    <property type="project" value="TreeGrafter"/>
</dbReference>
<keyword evidence="2" id="KW-0547">Nucleotide-binding</keyword>
<feature type="compositionally biased region" description="Basic residues" evidence="8">
    <location>
        <begin position="206"/>
        <end position="215"/>
    </location>
</feature>
<dbReference type="PANTHER" id="PTHR45865:SF1">
    <property type="entry name" value="E3 UBIQUITIN-PROTEIN LIGASE SHPRH"/>
    <property type="match status" value="1"/>
</dbReference>
<dbReference type="Gene3D" id="3.40.50.300">
    <property type="entry name" value="P-loop containing nucleotide triphosphate hydrolases"/>
    <property type="match status" value="1"/>
</dbReference>
<evidence type="ECO:0000256" key="7">
    <source>
        <dbReference type="PROSITE-ProRule" id="PRU00175"/>
    </source>
</evidence>
<keyword evidence="12" id="KW-0347">Helicase</keyword>
<evidence type="ECO:0000259" key="9">
    <source>
        <dbReference type="PROSITE" id="PS50089"/>
    </source>
</evidence>
<keyword evidence="1" id="KW-0479">Metal-binding</keyword>
<keyword evidence="6" id="KW-0067">ATP-binding</keyword>
<name>A0A0F7SJX4_PHARH</name>
<dbReference type="EMBL" id="LN483249">
    <property type="protein sequence ID" value="CDZ97679.1"/>
    <property type="molecule type" value="Genomic_DNA"/>
</dbReference>
<feature type="domain" description="Helicase C-terminal" evidence="11">
    <location>
        <begin position="1447"/>
        <end position="1601"/>
    </location>
</feature>
<keyword evidence="4" id="KW-0378">Hydrolase</keyword>
<evidence type="ECO:0000256" key="2">
    <source>
        <dbReference type="ARBA" id="ARBA00022741"/>
    </source>
</evidence>
<feature type="compositionally biased region" description="Acidic residues" evidence="8">
    <location>
        <begin position="192"/>
        <end position="201"/>
    </location>
</feature>
<dbReference type="GO" id="GO:0004386">
    <property type="term" value="F:helicase activity"/>
    <property type="evidence" value="ECO:0007669"/>
    <property type="project" value="UniProtKB-KW"/>
</dbReference>
<dbReference type="CDD" id="cd18793">
    <property type="entry name" value="SF2_C_SNF"/>
    <property type="match status" value="1"/>
</dbReference>
<evidence type="ECO:0000313" key="12">
    <source>
        <dbReference type="EMBL" id="CDZ97679.1"/>
    </source>
</evidence>
<dbReference type="PROSITE" id="PS51192">
    <property type="entry name" value="HELICASE_ATP_BIND_1"/>
    <property type="match status" value="1"/>
</dbReference>
<dbReference type="InterPro" id="IPR038718">
    <property type="entry name" value="SNF2-like_sf"/>
</dbReference>
<dbReference type="InterPro" id="IPR017907">
    <property type="entry name" value="Znf_RING_CS"/>
</dbReference>
<dbReference type="GO" id="GO:0005524">
    <property type="term" value="F:ATP binding"/>
    <property type="evidence" value="ECO:0007669"/>
    <property type="project" value="InterPro"/>
</dbReference>
<dbReference type="InterPro" id="IPR059033">
    <property type="entry name" value="C144_05_dom"/>
</dbReference>
<dbReference type="InterPro" id="IPR013083">
    <property type="entry name" value="Znf_RING/FYVE/PHD"/>
</dbReference>
<dbReference type="PROSITE" id="PS51194">
    <property type="entry name" value="HELICASE_CTER"/>
    <property type="match status" value="1"/>
</dbReference>
<reference evidence="12" key="1">
    <citation type="submission" date="2014-08" db="EMBL/GenBank/DDBJ databases">
        <authorList>
            <person name="Sharma Rahul"/>
            <person name="Thines Marco"/>
        </authorList>
    </citation>
    <scope>NUCLEOTIDE SEQUENCE</scope>
</reference>
<dbReference type="InterPro" id="IPR000330">
    <property type="entry name" value="SNF2_N"/>
</dbReference>
<dbReference type="InterPro" id="IPR001650">
    <property type="entry name" value="Helicase_C-like"/>
</dbReference>
<dbReference type="Pfam" id="PF13920">
    <property type="entry name" value="zf-C3HC4_3"/>
    <property type="match status" value="1"/>
</dbReference>
<dbReference type="InterPro" id="IPR014001">
    <property type="entry name" value="Helicase_ATP-bd"/>
</dbReference>
<dbReference type="SMART" id="SM00487">
    <property type="entry name" value="DEXDc"/>
    <property type="match status" value="1"/>
</dbReference>
<dbReference type="GO" id="GO:0006974">
    <property type="term" value="P:DNA damage response"/>
    <property type="evidence" value="ECO:0007669"/>
    <property type="project" value="TreeGrafter"/>
</dbReference>
<dbReference type="GO" id="GO:0061630">
    <property type="term" value="F:ubiquitin protein ligase activity"/>
    <property type="evidence" value="ECO:0007669"/>
    <property type="project" value="TreeGrafter"/>
</dbReference>
<dbReference type="InterPro" id="IPR049730">
    <property type="entry name" value="SNF2/RAD54-like_C"/>
</dbReference>
<evidence type="ECO:0000256" key="1">
    <source>
        <dbReference type="ARBA" id="ARBA00022723"/>
    </source>
</evidence>
<evidence type="ECO:0000256" key="3">
    <source>
        <dbReference type="ARBA" id="ARBA00022771"/>
    </source>
</evidence>
<evidence type="ECO:0000256" key="5">
    <source>
        <dbReference type="ARBA" id="ARBA00022833"/>
    </source>
</evidence>
<evidence type="ECO:0000256" key="6">
    <source>
        <dbReference type="ARBA" id="ARBA00022840"/>
    </source>
</evidence>
<feature type="region of interest" description="Disordered" evidence="8">
    <location>
        <begin position="1655"/>
        <end position="1678"/>
    </location>
</feature>
<evidence type="ECO:0000259" key="11">
    <source>
        <dbReference type="PROSITE" id="PS51194"/>
    </source>
</evidence>
<feature type="domain" description="Helicase ATP-binding" evidence="10">
    <location>
        <begin position="489"/>
        <end position="725"/>
    </location>
</feature>
<keyword evidence="5" id="KW-0862">Zinc</keyword>
<sequence length="1678" mass="189821">MFEPYTISEHSVDLLEGDPIIPGIPWKASTTCPVVVGNLEILLRDALMLRSTAGLQERAEEEDDTDGHRRKRTRIQSDEPDDAQVVCGRSERVETLKRPRTKCTQHHLFDHTFLLHCFNPSLQDESMEVDQSDDRLGELMSVLQSEEAQALFRSTSESKVDLGRVHLSVARDGIGLVSRRLLEILQETLEQAENEQDDESEVREKKAGRRKKWRGPKADRDKEISALVLVIDRLITYSEWAIASGYDSDLDSRKSTLTWLSSLVTLAALPDPPVVISSTLKLSMPHCRDGTAILPETRFTLELDMSVNLLWSTSLNTTSNALQAQHLLFSSIFPPPEAPSNYKNHHHSTTLPFFYDSLRPSPPFTAEEKVEEESMQPSELLPNLLPFQKRTVRWMLAREGYTFSPGNKELAGEPNISEWNTTVPPGDGTIGWQHISLPLKSAPPIGRSVKQEMDTVTRSIEDDHPGLWFDRVTGWIVRTKEEVQSFAMNRSLERVNGGMLCEEMGLGKTLEIISLILLHPRSALANNITFDQEAQLYTRQFKATLIVAPQTLVKQWKNEIKSLAPQLKVFVYTGYKNLPFEVTTNAYIKELQSRKSKTIASSQNEEGNDVAQGENRWWLFLEEGDYDVVITTYAVLKADLEVAVHHAARPRRNQATYSDTPKSRSPLVMVEWWRVVMDEVQMQGDGKAAEMVSLLPRQNSFAVSGTPAKDHVKDLQHALKFLRVPLFGSNIKLWNRLLTPALASAFEQVFATIATRTTKALVRHELKIPPQTRYLFPINLTAIEQHYYSDTFHRALQDLGFDWDGNGFELDLAKARGWVSTLRQIATHYQVGDLTSNRMTDRPIARFRLGGNLLSVDEVLQKMMDSGDGEILTLRHKLLNLRINDGFLLCHSPQDPRVEQEEAPPVDQPTEADSEVLPTYDQVSCLRAAAIYEGVLEQVSTIVSDLTSRLERDQIAGLGSLVDESSLEIDDDRMWTYESLTRRISEFKLTKHRVLFFLANYHHVMNNVELENDFYEKAESLRQDLLLRYVEDVDKATKELKNRNQNVQKTDFAIELCGLSGIRSRDICLRANVVIRLLLSNSVLLWYWRSKLEELLATPIVIEASEQEESIDAYAQSLDIQSDVEAYLQAYTSAIADRQEIMLETRTELDVVDSRVIKERRSKNSRQGTGAESALDQPLSKKLMAERAALRLNPAPPKRGEEGRKCLKAHVFRLNEITEYGGSHMERAIAEQEATRLHAVISKQTKILEALRSELVGFRNAFNARVKYFKQLQQISDSVTDVAYELGDGKMSIRKQLRSNEEREQNLSSDIHNLVALQRYRSNMRLGLAEANRNCVICLEEFFDRGMLLECSHMFCQACYRSLIQRSKACPVCRTQINPRTAHRIIFQNRPSLEATKEIPIKSDTAASKPVAFKTDTLSNLNMVSADEISQISSMSLFGDWGSKINTMVQHLLYLRKTDLGSKAVLFTAYPDALNILEQALKSNGIRYCGSFKGPKAASEFKSDPNIQCYLLSGEKESAGLTLTEARYVFLMEPTVSPSFELQAIGRIERIGQKQTTKVFCYYSTDTLDEAIVRLTAFKGHSIYEREAIGSGLPIDATRPDEGVDGYKPKKIGDYIALSDDLAALLFPDRHLPSNGDEHTAIDLKESKTLDSKVSNLTRDPRFTDQDGQPIPGSSRWI</sequence>
<dbReference type="Pfam" id="PF26021">
    <property type="entry name" value="Ferritin_C144_05"/>
    <property type="match status" value="1"/>
</dbReference>
<dbReference type="GO" id="GO:0008270">
    <property type="term" value="F:zinc ion binding"/>
    <property type="evidence" value="ECO:0007669"/>
    <property type="project" value="UniProtKB-KW"/>
</dbReference>
<dbReference type="Gene3D" id="3.30.40.10">
    <property type="entry name" value="Zinc/RING finger domain, C3HC4 (zinc finger)"/>
    <property type="match status" value="1"/>
</dbReference>
<dbReference type="GO" id="GO:0016787">
    <property type="term" value="F:hydrolase activity"/>
    <property type="evidence" value="ECO:0007669"/>
    <property type="project" value="UniProtKB-KW"/>
</dbReference>
<dbReference type="Pfam" id="PF00176">
    <property type="entry name" value="SNF2-rel_dom"/>
    <property type="match status" value="1"/>
</dbReference>
<feature type="region of interest" description="Disordered" evidence="8">
    <location>
        <begin position="55"/>
        <end position="86"/>
    </location>
</feature>
<dbReference type="InterPro" id="IPR001841">
    <property type="entry name" value="Znf_RING"/>
</dbReference>
<protein>
    <submittedName>
        <fullName evidence="12">DEAD box-containing helicase-like transcription factor/DNA repair protein</fullName>
    </submittedName>
</protein>
<dbReference type="GO" id="GO:0005634">
    <property type="term" value="C:nucleus"/>
    <property type="evidence" value="ECO:0007669"/>
    <property type="project" value="TreeGrafter"/>
</dbReference>
<dbReference type="SMART" id="SM00184">
    <property type="entry name" value="RING"/>
    <property type="match status" value="1"/>
</dbReference>
<dbReference type="SUPFAM" id="SSF52540">
    <property type="entry name" value="P-loop containing nucleoside triphosphate hydrolases"/>
    <property type="match status" value="2"/>
</dbReference>
<feature type="region of interest" description="Disordered" evidence="8">
    <location>
        <begin position="192"/>
        <end position="215"/>
    </location>
</feature>
<dbReference type="PROSITE" id="PS50089">
    <property type="entry name" value="ZF_RING_2"/>
    <property type="match status" value="1"/>
</dbReference>
<proteinExistence type="predicted"/>
<dbReference type="InterPro" id="IPR052583">
    <property type="entry name" value="ATP-helicase/E3_Ub-Ligase"/>
</dbReference>
<feature type="domain" description="RING-type" evidence="9">
    <location>
        <begin position="1335"/>
        <end position="1374"/>
    </location>
</feature>
<evidence type="ECO:0000256" key="4">
    <source>
        <dbReference type="ARBA" id="ARBA00022801"/>
    </source>
</evidence>